<dbReference type="Pfam" id="PF01126">
    <property type="entry name" value="Heme_oxygenase"/>
    <property type="match status" value="1"/>
</dbReference>
<dbReference type="EMBL" id="JBHTLP010000019">
    <property type="protein sequence ID" value="MFD1143779.1"/>
    <property type="molecule type" value="Genomic_DNA"/>
</dbReference>
<name>A0ABW3QBS3_9BACT</name>
<dbReference type="Proteomes" id="UP001597116">
    <property type="component" value="Unassembled WGS sequence"/>
</dbReference>
<accession>A0ABW3QBS3</accession>
<sequence>MTLAERLRYETRAVHEETEELLYTESLKAGQLSLEQYSHLLRVHWLFHYALEATIDRYPAFFQAYHPNERRKTPWLTADLAELNIPLPDPQSDLFADWSPVELLGAAYVGEGSMLGGKVVFHHLQKSPELKPVLQNARFYRGYGAEALEKWKAFGGILAGQPEVEHDKIVQAAHRTFRAYHDIFKHTQRQDQPVA</sequence>
<dbReference type="RefSeq" id="WP_265993675.1">
    <property type="nucleotide sequence ID" value="NZ_CP110973.1"/>
</dbReference>
<dbReference type="InterPro" id="IPR016053">
    <property type="entry name" value="Haem_Oase-like"/>
</dbReference>
<comment type="caution">
    <text evidence="1">The sequence shown here is derived from an EMBL/GenBank/DDBJ whole genome shotgun (WGS) entry which is preliminary data.</text>
</comment>
<protein>
    <submittedName>
        <fullName evidence="1">Biliverdin-producing heme oxygenase</fullName>
    </submittedName>
</protein>
<dbReference type="SUPFAM" id="SSF48613">
    <property type="entry name" value="Heme oxygenase-like"/>
    <property type="match status" value="1"/>
</dbReference>
<dbReference type="CDD" id="cd19166">
    <property type="entry name" value="HemeO-bac"/>
    <property type="match status" value="1"/>
</dbReference>
<dbReference type="InterPro" id="IPR016084">
    <property type="entry name" value="Haem_Oase-like_multi-hlx"/>
</dbReference>
<evidence type="ECO:0000313" key="1">
    <source>
        <dbReference type="EMBL" id="MFD1143779.1"/>
    </source>
</evidence>
<dbReference type="Gene3D" id="1.20.910.10">
    <property type="entry name" value="Heme oxygenase-like"/>
    <property type="match status" value="1"/>
</dbReference>
<gene>
    <name evidence="1" type="ORF">ACFQ4C_21805</name>
</gene>
<proteinExistence type="predicted"/>
<organism evidence="1 2">
    <name type="scientific">Larkinella insperata</name>
    <dbReference type="NCBI Taxonomy" id="332158"/>
    <lineage>
        <taxon>Bacteria</taxon>
        <taxon>Pseudomonadati</taxon>
        <taxon>Bacteroidota</taxon>
        <taxon>Cytophagia</taxon>
        <taxon>Cytophagales</taxon>
        <taxon>Spirosomataceae</taxon>
        <taxon>Larkinella</taxon>
    </lineage>
</organism>
<evidence type="ECO:0000313" key="2">
    <source>
        <dbReference type="Proteomes" id="UP001597116"/>
    </source>
</evidence>
<reference evidence="2" key="1">
    <citation type="journal article" date="2019" name="Int. J. Syst. Evol. Microbiol.">
        <title>The Global Catalogue of Microorganisms (GCM) 10K type strain sequencing project: providing services to taxonomists for standard genome sequencing and annotation.</title>
        <authorList>
            <consortium name="The Broad Institute Genomics Platform"/>
            <consortium name="The Broad Institute Genome Sequencing Center for Infectious Disease"/>
            <person name="Wu L."/>
            <person name="Ma J."/>
        </authorList>
    </citation>
    <scope>NUCLEOTIDE SEQUENCE [LARGE SCALE GENOMIC DNA]</scope>
    <source>
        <strain evidence="2">CCUG 55608</strain>
    </source>
</reference>
<keyword evidence="2" id="KW-1185">Reference proteome</keyword>